<sequence length="148" mass="16349">MPAEAVLEMEPKVSRWFTLDAESVARFGEVTGDLKFFHSDAERSADFLFGGPVAQGFLTLSLLSAMCADAVPPFPGQIANVNYGFDRVRFVTPVPVGSRVRGHFTVGGVEEGDERLTVHWDVEIEIEGQGREHPALVAQWVTFLELRD</sequence>
<dbReference type="AlphaFoldDB" id="A0A1I6SEY9"/>
<reference evidence="3" key="1">
    <citation type="submission" date="2016-10" db="EMBL/GenBank/DDBJ databases">
        <authorList>
            <person name="Varghese N."/>
            <person name="Submissions S."/>
        </authorList>
    </citation>
    <scope>NUCLEOTIDE SEQUENCE [LARGE SCALE GENOMIC DNA]</scope>
    <source>
        <strain evidence="3">DSM 26894</strain>
    </source>
</reference>
<dbReference type="STRING" id="311180.SAMN04488050_104322"/>
<dbReference type="PANTHER" id="PTHR42993">
    <property type="entry name" value="MAOC-LIKE DEHYDRATASE DOMAIN-CONTAINING PROTEIN"/>
    <property type="match status" value="1"/>
</dbReference>
<evidence type="ECO:0000259" key="1">
    <source>
        <dbReference type="Pfam" id="PF01575"/>
    </source>
</evidence>
<organism evidence="2 3">
    <name type="scientific">Alloyangia pacifica</name>
    <dbReference type="NCBI Taxonomy" id="311180"/>
    <lineage>
        <taxon>Bacteria</taxon>
        <taxon>Pseudomonadati</taxon>
        <taxon>Pseudomonadota</taxon>
        <taxon>Alphaproteobacteria</taxon>
        <taxon>Rhodobacterales</taxon>
        <taxon>Roseobacteraceae</taxon>
        <taxon>Alloyangia</taxon>
    </lineage>
</organism>
<evidence type="ECO:0000313" key="3">
    <source>
        <dbReference type="Proteomes" id="UP000199392"/>
    </source>
</evidence>
<dbReference type="InterPro" id="IPR029069">
    <property type="entry name" value="HotDog_dom_sf"/>
</dbReference>
<evidence type="ECO:0000313" key="2">
    <source>
        <dbReference type="EMBL" id="SFS75497.1"/>
    </source>
</evidence>
<dbReference type="RefSeq" id="WP_092423880.1">
    <property type="nucleotide sequence ID" value="NZ_FNCL01000004.1"/>
</dbReference>
<dbReference type="Pfam" id="PF01575">
    <property type="entry name" value="MaoC_dehydratas"/>
    <property type="match status" value="1"/>
</dbReference>
<dbReference type="OrthoDB" id="9801735at2"/>
<proteinExistence type="predicted"/>
<name>A0A1I6SEY9_9RHOB</name>
<accession>A0A1I6SEY9</accession>
<dbReference type="PANTHER" id="PTHR42993:SF1">
    <property type="entry name" value="MAOC-LIKE DEHYDRATASE DOMAIN-CONTAINING PROTEIN"/>
    <property type="match status" value="1"/>
</dbReference>
<dbReference type="Gene3D" id="3.10.129.10">
    <property type="entry name" value="Hotdog Thioesterase"/>
    <property type="match status" value="1"/>
</dbReference>
<gene>
    <name evidence="2" type="ORF">SAMN04488050_104322</name>
</gene>
<dbReference type="SUPFAM" id="SSF54637">
    <property type="entry name" value="Thioesterase/thiol ester dehydrase-isomerase"/>
    <property type="match status" value="1"/>
</dbReference>
<protein>
    <submittedName>
        <fullName evidence="2">Acyl dehydratase</fullName>
    </submittedName>
</protein>
<feature type="domain" description="MaoC-like" evidence="1">
    <location>
        <begin position="6"/>
        <end position="119"/>
    </location>
</feature>
<dbReference type="Proteomes" id="UP000199392">
    <property type="component" value="Unassembled WGS sequence"/>
</dbReference>
<dbReference type="CDD" id="cd03450">
    <property type="entry name" value="NodN"/>
    <property type="match status" value="1"/>
</dbReference>
<dbReference type="EMBL" id="FOZW01000004">
    <property type="protein sequence ID" value="SFS75497.1"/>
    <property type="molecule type" value="Genomic_DNA"/>
</dbReference>
<keyword evidence="3" id="KW-1185">Reference proteome</keyword>
<dbReference type="InterPro" id="IPR002539">
    <property type="entry name" value="MaoC-like_dom"/>
</dbReference>
<dbReference type="InterPro" id="IPR039375">
    <property type="entry name" value="NodN-like"/>
</dbReference>